<dbReference type="Gene3D" id="3.40.630.30">
    <property type="match status" value="1"/>
</dbReference>
<dbReference type="GO" id="GO:0016747">
    <property type="term" value="F:acyltransferase activity, transferring groups other than amino-acyl groups"/>
    <property type="evidence" value="ECO:0007669"/>
    <property type="project" value="InterPro"/>
</dbReference>
<dbReference type="EMBL" id="CP000828">
    <property type="protein sequence ID" value="ABW27757.1"/>
    <property type="molecule type" value="Genomic_DNA"/>
</dbReference>
<feature type="domain" description="N-acetyltransferase" evidence="1">
    <location>
        <begin position="27"/>
        <end position="191"/>
    </location>
</feature>
<keyword evidence="3" id="KW-1185">Reference proteome</keyword>
<evidence type="ECO:0000259" key="1">
    <source>
        <dbReference type="PROSITE" id="PS51186"/>
    </source>
</evidence>
<keyword evidence="2" id="KW-0808">Transferase</keyword>
<dbReference type="CDD" id="cd04301">
    <property type="entry name" value="NAT_SF"/>
    <property type="match status" value="1"/>
</dbReference>
<gene>
    <name evidence="2" type="ordered locus">AM1_2757</name>
</gene>
<dbReference type="KEGG" id="amr:AM1_2757"/>
<name>B0C976_ACAM1</name>
<dbReference type="OrthoDB" id="7057833at2"/>
<dbReference type="eggNOG" id="COG0456">
    <property type="taxonomic scope" value="Bacteria"/>
</dbReference>
<dbReference type="HOGENOM" id="CLU_060131_7_2_3"/>
<sequence>MDTIKIATPADAENCLATLTLAFCNDPAIRWMFPQPSQYAQGLPLFAQAFGGAAFQQATAFYTVGFEAVALWLPPNTQPDEAALMALIQQGVEESKQPALASILEQLSGHHPQELHWHLAMIGTDPICQGQGYGSALLAHTLATCDQQRNLVYLEATNDRNVALYQKHGFEVLGTVQAENSPTLYPMLRHPQ</sequence>
<dbReference type="STRING" id="329726.AM1_2757"/>
<dbReference type="PROSITE" id="PS51186">
    <property type="entry name" value="GNAT"/>
    <property type="match status" value="1"/>
</dbReference>
<reference evidence="2 3" key="1">
    <citation type="journal article" date="2008" name="Proc. Natl. Acad. Sci. U.S.A.">
        <title>Niche adaptation and genome expansion in the chlorophyll d-producing cyanobacterium Acaryochloris marina.</title>
        <authorList>
            <person name="Swingley W.D."/>
            <person name="Chen M."/>
            <person name="Cheung P.C."/>
            <person name="Conrad A.L."/>
            <person name="Dejesa L.C."/>
            <person name="Hao J."/>
            <person name="Honchak B.M."/>
            <person name="Karbach L.E."/>
            <person name="Kurdoglu A."/>
            <person name="Lahiri S."/>
            <person name="Mastrian S.D."/>
            <person name="Miyashita H."/>
            <person name="Page L."/>
            <person name="Ramakrishna P."/>
            <person name="Satoh S."/>
            <person name="Sattley W.M."/>
            <person name="Shimada Y."/>
            <person name="Taylor H.L."/>
            <person name="Tomo T."/>
            <person name="Tsuchiya T."/>
            <person name="Wang Z.T."/>
            <person name="Raymond J."/>
            <person name="Mimuro M."/>
            <person name="Blankenship R.E."/>
            <person name="Touchman J.W."/>
        </authorList>
    </citation>
    <scope>NUCLEOTIDE SEQUENCE [LARGE SCALE GENOMIC DNA]</scope>
    <source>
        <strain evidence="3">MBIC 11017</strain>
    </source>
</reference>
<dbReference type="Proteomes" id="UP000000268">
    <property type="component" value="Chromosome"/>
</dbReference>
<protein>
    <submittedName>
        <fullName evidence="2">Acetyltransferase</fullName>
    </submittedName>
</protein>
<dbReference type="Pfam" id="PF00583">
    <property type="entry name" value="Acetyltransf_1"/>
    <property type="match status" value="1"/>
</dbReference>
<dbReference type="InterPro" id="IPR052523">
    <property type="entry name" value="Trichothecene_AcTrans"/>
</dbReference>
<organism evidence="2 3">
    <name type="scientific">Acaryochloris marina (strain MBIC 11017)</name>
    <dbReference type="NCBI Taxonomy" id="329726"/>
    <lineage>
        <taxon>Bacteria</taxon>
        <taxon>Bacillati</taxon>
        <taxon>Cyanobacteriota</taxon>
        <taxon>Cyanophyceae</taxon>
        <taxon>Acaryochloridales</taxon>
        <taxon>Acaryochloridaceae</taxon>
        <taxon>Acaryochloris</taxon>
    </lineage>
</organism>
<dbReference type="RefSeq" id="WP_012163204.1">
    <property type="nucleotide sequence ID" value="NC_009925.1"/>
</dbReference>
<dbReference type="AlphaFoldDB" id="B0C976"/>
<proteinExistence type="predicted"/>
<dbReference type="PANTHER" id="PTHR42791">
    <property type="entry name" value="GNAT FAMILY ACETYLTRANSFERASE"/>
    <property type="match status" value="1"/>
</dbReference>
<accession>B0C976</accession>
<dbReference type="SUPFAM" id="SSF55729">
    <property type="entry name" value="Acyl-CoA N-acyltransferases (Nat)"/>
    <property type="match status" value="1"/>
</dbReference>
<dbReference type="PANTHER" id="PTHR42791:SF1">
    <property type="entry name" value="N-ACETYLTRANSFERASE DOMAIN-CONTAINING PROTEIN"/>
    <property type="match status" value="1"/>
</dbReference>
<evidence type="ECO:0000313" key="2">
    <source>
        <dbReference type="EMBL" id="ABW27757.1"/>
    </source>
</evidence>
<evidence type="ECO:0000313" key="3">
    <source>
        <dbReference type="Proteomes" id="UP000000268"/>
    </source>
</evidence>
<dbReference type="InterPro" id="IPR000182">
    <property type="entry name" value="GNAT_dom"/>
</dbReference>
<dbReference type="InterPro" id="IPR016181">
    <property type="entry name" value="Acyl_CoA_acyltransferase"/>
</dbReference>